<accession>A0A5Q4ZNL7</accession>
<dbReference type="Proteomes" id="UP000325811">
    <property type="component" value="Chromosome II"/>
</dbReference>
<sequence>MTLPLAAPEATVGVVTVYLTVIHIL</sequence>
<proteinExistence type="predicted"/>
<evidence type="ECO:0000313" key="2">
    <source>
        <dbReference type="Proteomes" id="UP000325811"/>
    </source>
</evidence>
<organism evidence="1 2">
    <name type="scientific">Paraburkholderia dioscoreae</name>
    <dbReference type="NCBI Taxonomy" id="2604047"/>
    <lineage>
        <taxon>Bacteria</taxon>
        <taxon>Pseudomonadati</taxon>
        <taxon>Pseudomonadota</taxon>
        <taxon>Betaproteobacteria</taxon>
        <taxon>Burkholderiales</taxon>
        <taxon>Burkholderiaceae</taxon>
        <taxon>Paraburkholderia</taxon>
    </lineage>
</organism>
<dbReference type="EMBL" id="LR699554">
    <property type="protein sequence ID" value="VVD34403.1"/>
    <property type="molecule type" value="Genomic_DNA"/>
</dbReference>
<dbReference type="KEGG" id="pdio:PDMSB3_3119.1"/>
<gene>
    <name evidence="1" type="ORF">PDMSB3_3119</name>
</gene>
<name>A0A5Q4ZNL7_9BURK</name>
<protein>
    <submittedName>
        <fullName evidence="1">Uncharacterized protein</fullName>
    </submittedName>
</protein>
<dbReference type="AlphaFoldDB" id="A0A5Q4ZNL7"/>
<reference evidence="1 2" key="1">
    <citation type="submission" date="2019-08" db="EMBL/GenBank/DDBJ databases">
        <authorList>
            <person name="Herpell B J."/>
        </authorList>
    </citation>
    <scope>NUCLEOTIDE SEQUENCE [LARGE SCALE GENOMIC DNA]</scope>
    <source>
        <strain evidence="2">Msb3</strain>
    </source>
</reference>
<keyword evidence="2" id="KW-1185">Reference proteome</keyword>
<evidence type="ECO:0000313" key="1">
    <source>
        <dbReference type="EMBL" id="VVD34403.1"/>
    </source>
</evidence>